<keyword evidence="5" id="KW-1185">Reference proteome</keyword>
<feature type="transmembrane region" description="Helical" evidence="2">
    <location>
        <begin position="460"/>
        <end position="476"/>
    </location>
</feature>
<feature type="transmembrane region" description="Helical" evidence="2">
    <location>
        <begin position="431"/>
        <end position="448"/>
    </location>
</feature>
<evidence type="ECO:0000256" key="1">
    <source>
        <dbReference type="SAM" id="Coils"/>
    </source>
</evidence>
<gene>
    <name evidence="4" type="ORF">C2S53_014183</name>
</gene>
<keyword evidence="3" id="KW-0732">Signal</keyword>
<feature type="coiled-coil region" evidence="1">
    <location>
        <begin position="168"/>
        <end position="230"/>
    </location>
</feature>
<dbReference type="PANTHER" id="PTHR33538">
    <property type="entry name" value="PROTEIN GAMETE EXPRESSED 1"/>
    <property type="match status" value="1"/>
</dbReference>
<feature type="signal peptide" evidence="3">
    <location>
        <begin position="1"/>
        <end position="24"/>
    </location>
</feature>
<comment type="caution">
    <text evidence="4">The sequence shown here is derived from an EMBL/GenBank/DDBJ whole genome shotgun (WGS) entry which is preliminary data.</text>
</comment>
<organism evidence="4 5">
    <name type="scientific">Perilla frutescens var. hirtella</name>
    <name type="common">Perilla citriodora</name>
    <name type="synonym">Perilla setoyensis</name>
    <dbReference type="NCBI Taxonomy" id="608512"/>
    <lineage>
        <taxon>Eukaryota</taxon>
        <taxon>Viridiplantae</taxon>
        <taxon>Streptophyta</taxon>
        <taxon>Embryophyta</taxon>
        <taxon>Tracheophyta</taxon>
        <taxon>Spermatophyta</taxon>
        <taxon>Magnoliopsida</taxon>
        <taxon>eudicotyledons</taxon>
        <taxon>Gunneridae</taxon>
        <taxon>Pentapetalae</taxon>
        <taxon>asterids</taxon>
        <taxon>lamiids</taxon>
        <taxon>Lamiales</taxon>
        <taxon>Lamiaceae</taxon>
        <taxon>Nepetoideae</taxon>
        <taxon>Elsholtzieae</taxon>
        <taxon>Perilla</taxon>
    </lineage>
</organism>
<keyword evidence="2" id="KW-1133">Transmembrane helix</keyword>
<dbReference type="Proteomes" id="UP001190926">
    <property type="component" value="Unassembled WGS sequence"/>
</dbReference>
<feature type="coiled-coil region" evidence="1">
    <location>
        <begin position="369"/>
        <end position="403"/>
    </location>
</feature>
<protein>
    <recommendedName>
        <fullName evidence="6">Protein GAMETE EXPRESSED 1</fullName>
    </recommendedName>
</protein>
<sequence>MEYHRKWFRLLVFLIILLSQGSRAWWFSSNKQTHTHASHDDASSSIINHVGAEFALDSLDNDEKAINLVENAKLQMRASHSCWVNSYQNLFAGCTKIAADQDLKDKLTWDLSNCFMKHSGRAEFPYCDAKYPTRNCLKKLDDDAHKVFLQYFLQIDSICHQLQVHAFKHQTERLVNELKRSAEYAEDKLHNIEERGKTLLHNSKHIHGTLASIEEQTQQVAETSRNLQDNVNIVKTYSEEVYEQSKGIAASQGEMIEGQTKMRERINEGMAMLHESYDNLGKEILNLRDETVEIEREIGKVGEEMFSRMNTLHSKADDIENLTGTSLLNQKQLLEAQTAALQGLRILTTFQSQALEESRGTLQELSEFGKKQQEELLHRQEELQRANNQLAQNSKTILAAQEAFESKQARMLNALDKLFALHNAMLIESRSIKTFIIYSLLMFVLYMFTSMKQTYNVRPRLYLGLCAAFLIELGALRCTTCSAQHQTWILNSTRSVFLVAASIQILYSICTYRDYEMLNHDILLRLIEKMNGIERNKLLELEEDSDVEWSSWIDSDLPEDVGMLEDPDYIFAEQVGENSVQSTSSFNRYNLRNRHKYL</sequence>
<dbReference type="AlphaFoldDB" id="A0AAD4JPG7"/>
<name>A0AAD4JPG7_PERFH</name>
<evidence type="ECO:0008006" key="6">
    <source>
        <dbReference type="Google" id="ProtNLM"/>
    </source>
</evidence>
<keyword evidence="2" id="KW-0472">Membrane</keyword>
<keyword evidence="1" id="KW-0175">Coiled coil</keyword>
<keyword evidence="2" id="KW-0812">Transmembrane</keyword>
<feature type="transmembrane region" description="Helical" evidence="2">
    <location>
        <begin position="496"/>
        <end position="515"/>
    </location>
</feature>
<evidence type="ECO:0000256" key="2">
    <source>
        <dbReference type="SAM" id="Phobius"/>
    </source>
</evidence>
<dbReference type="InterPro" id="IPR040346">
    <property type="entry name" value="GEX1/Brambleberry"/>
</dbReference>
<proteinExistence type="predicted"/>
<accession>A0AAD4JPG7</accession>
<dbReference type="PANTHER" id="PTHR33538:SF2">
    <property type="entry name" value="PROTEIN GAMETE EXPRESSED 1"/>
    <property type="match status" value="1"/>
</dbReference>
<dbReference type="EMBL" id="SDAM02000017">
    <property type="protein sequence ID" value="KAH6837635.1"/>
    <property type="molecule type" value="Genomic_DNA"/>
</dbReference>
<reference evidence="4 5" key="1">
    <citation type="journal article" date="2021" name="Nat. Commun.">
        <title>Incipient diploidization of the medicinal plant Perilla within 10,000 years.</title>
        <authorList>
            <person name="Zhang Y."/>
            <person name="Shen Q."/>
            <person name="Leng L."/>
            <person name="Zhang D."/>
            <person name="Chen S."/>
            <person name="Shi Y."/>
            <person name="Ning Z."/>
            <person name="Chen S."/>
        </authorList>
    </citation>
    <scope>NUCLEOTIDE SEQUENCE [LARGE SCALE GENOMIC DNA]</scope>
    <source>
        <strain evidence="5">cv. PC099</strain>
    </source>
</reference>
<feature type="chain" id="PRO_5042252331" description="Protein GAMETE EXPRESSED 1" evidence="3">
    <location>
        <begin position="25"/>
        <end position="598"/>
    </location>
</feature>
<evidence type="ECO:0000313" key="5">
    <source>
        <dbReference type="Proteomes" id="UP001190926"/>
    </source>
</evidence>
<evidence type="ECO:0000313" key="4">
    <source>
        <dbReference type="EMBL" id="KAH6837635.1"/>
    </source>
</evidence>
<evidence type="ECO:0000256" key="3">
    <source>
        <dbReference type="SAM" id="SignalP"/>
    </source>
</evidence>